<dbReference type="Pfam" id="PF00326">
    <property type="entry name" value="Peptidase_S9"/>
    <property type="match status" value="1"/>
</dbReference>
<dbReference type="InterPro" id="IPR029058">
    <property type="entry name" value="AB_hydrolase_fold"/>
</dbReference>
<feature type="domain" description="Peptidase S9 prolyl oligopeptidase catalytic" evidence="6">
    <location>
        <begin position="454"/>
        <end position="663"/>
    </location>
</feature>
<dbReference type="InterPro" id="IPR011042">
    <property type="entry name" value="6-blade_b-propeller_TolB-like"/>
</dbReference>
<keyword evidence="3" id="KW-0732">Signal</keyword>
<organism evidence="7 8">
    <name type="scientific">Aureibacter tunicatorum</name>
    <dbReference type="NCBI Taxonomy" id="866807"/>
    <lineage>
        <taxon>Bacteria</taxon>
        <taxon>Pseudomonadati</taxon>
        <taxon>Bacteroidota</taxon>
        <taxon>Cytophagia</taxon>
        <taxon>Cytophagales</taxon>
        <taxon>Persicobacteraceae</taxon>
        <taxon>Aureibacter</taxon>
    </lineage>
</organism>
<evidence type="ECO:0000256" key="1">
    <source>
        <dbReference type="ARBA" id="ARBA00010040"/>
    </source>
</evidence>
<evidence type="ECO:0000256" key="3">
    <source>
        <dbReference type="ARBA" id="ARBA00022729"/>
    </source>
</evidence>
<comment type="caution">
    <text evidence="7">The sequence shown here is derived from an EMBL/GenBank/DDBJ whole genome shotgun (WGS) entry which is preliminary data.</text>
</comment>
<gene>
    <name evidence="7" type="ORF">HNQ88_002894</name>
</gene>
<dbReference type="FunFam" id="3.40.50.1820:FF:000028">
    <property type="entry name" value="S9 family peptidase"/>
    <property type="match status" value="1"/>
</dbReference>
<dbReference type="GO" id="GO:0004252">
    <property type="term" value="F:serine-type endopeptidase activity"/>
    <property type="evidence" value="ECO:0007669"/>
    <property type="project" value="TreeGrafter"/>
</dbReference>
<dbReference type="Gene3D" id="3.40.50.1820">
    <property type="entry name" value="alpha/beta hydrolase"/>
    <property type="match status" value="1"/>
</dbReference>
<dbReference type="Gene3D" id="2.120.10.30">
    <property type="entry name" value="TolB, C-terminal domain"/>
    <property type="match status" value="2"/>
</dbReference>
<reference evidence="7" key="1">
    <citation type="submission" date="2023-07" db="EMBL/GenBank/DDBJ databases">
        <title>Genomic Encyclopedia of Type Strains, Phase IV (KMG-IV): sequencing the most valuable type-strain genomes for metagenomic binning, comparative biology and taxonomic classification.</title>
        <authorList>
            <person name="Goeker M."/>
        </authorList>
    </citation>
    <scope>NUCLEOTIDE SEQUENCE</scope>
    <source>
        <strain evidence="7">DSM 26174</strain>
    </source>
</reference>
<keyword evidence="2" id="KW-0645">Protease</keyword>
<dbReference type="AlphaFoldDB" id="A0AAE4BSJ7"/>
<dbReference type="Pfam" id="PF07676">
    <property type="entry name" value="PD40"/>
    <property type="match status" value="1"/>
</dbReference>
<evidence type="ECO:0000256" key="2">
    <source>
        <dbReference type="ARBA" id="ARBA00022670"/>
    </source>
</evidence>
<dbReference type="SUPFAM" id="SSF82171">
    <property type="entry name" value="DPP6 N-terminal domain-like"/>
    <property type="match status" value="1"/>
</dbReference>
<keyword evidence="7" id="KW-0031">Aminopeptidase</keyword>
<name>A0AAE4BSJ7_9BACT</name>
<dbReference type="Proteomes" id="UP001185092">
    <property type="component" value="Unassembled WGS sequence"/>
</dbReference>
<protein>
    <submittedName>
        <fullName evidence="7">Dipeptidyl aminopeptidase/acylaminoacyl peptidase</fullName>
    </submittedName>
</protein>
<comment type="similarity">
    <text evidence="1">Belongs to the peptidase S9C family.</text>
</comment>
<accession>A0AAE4BSJ7</accession>
<evidence type="ECO:0000256" key="4">
    <source>
        <dbReference type="ARBA" id="ARBA00022801"/>
    </source>
</evidence>
<keyword evidence="4" id="KW-0378">Hydrolase</keyword>
<keyword evidence="8" id="KW-1185">Reference proteome</keyword>
<dbReference type="GO" id="GO:0004177">
    <property type="term" value="F:aminopeptidase activity"/>
    <property type="evidence" value="ECO:0007669"/>
    <property type="project" value="UniProtKB-KW"/>
</dbReference>
<dbReference type="PANTHER" id="PTHR42776">
    <property type="entry name" value="SERINE PEPTIDASE S9 FAMILY MEMBER"/>
    <property type="match status" value="1"/>
</dbReference>
<dbReference type="GO" id="GO:0006508">
    <property type="term" value="P:proteolysis"/>
    <property type="evidence" value="ECO:0007669"/>
    <property type="project" value="UniProtKB-KW"/>
</dbReference>
<dbReference type="EMBL" id="JAVDQD010000003">
    <property type="protein sequence ID" value="MDR6239846.1"/>
    <property type="molecule type" value="Genomic_DNA"/>
</dbReference>
<dbReference type="PANTHER" id="PTHR42776:SF13">
    <property type="entry name" value="DIPEPTIDYL-PEPTIDASE 5"/>
    <property type="match status" value="1"/>
</dbReference>
<evidence type="ECO:0000313" key="7">
    <source>
        <dbReference type="EMBL" id="MDR6239846.1"/>
    </source>
</evidence>
<dbReference type="InterPro" id="IPR011659">
    <property type="entry name" value="WD40"/>
</dbReference>
<evidence type="ECO:0000259" key="6">
    <source>
        <dbReference type="Pfam" id="PF00326"/>
    </source>
</evidence>
<sequence>MVFAQDIFSEELLWKLGRVNSEQVSPDGKTILYGITTYDIPENKGKNQLYTISINGGDPKKISNEEVSIYNVQWRPDGKKIGFLMQGEIHEMNPDGSQVSQISDTDKKIIAFNYSPNQQKIAIAIPTKTEKTTQDLYPDLDKAEALVIDDLMYRHWDHWSDAYHNHVYVADYSNGSIGKMVDIMENSPYDTPTTPFGGSEDFTFSPDGKKIAYVCKKLTGKEYATSTNSDIYLYDINSGKTTNLSAGMMGYDTHPSFTESGDKIAWLSMKHNGYESDKNEIIVLDLKSNERASLTTDFDETVKTFIWDKTERGVFFMTGIEATQQLFEIKFPKEGFRNVKAKDIRQITSGEHNFTSLQQVGKSLIGLKQSLSAPSEIYKVSIKNGKENQLTFTNQNLLNNVTVGKVEKRWITTTDNKKMLTWVIYPPNFDRNKKYPALLYCQGGPQSTISQYFSYRWNFQLMAAHNYIIVAPNRRGLPSFGTEWNEAISKDWGGQPMKDYMSAIDAVSAEPYVDENNLGAVGASYGGYSVYMLAGIHEGRFKTFISHCGLFDLKSWYGTTEELFFANWDIGGPYWDKSASKSYEKFSPSDYVENWDTPILVIHGGKDFRVPETQGMQAFQAAQLKGIPSKFLYFPNEGHWILSPQNGLIWHKEYFKWLDKWLK</sequence>
<dbReference type="RefSeq" id="WP_309939648.1">
    <property type="nucleotide sequence ID" value="NZ_AP025305.1"/>
</dbReference>
<proteinExistence type="inferred from homology"/>
<dbReference type="InterPro" id="IPR001375">
    <property type="entry name" value="Peptidase_S9_cat"/>
</dbReference>
<evidence type="ECO:0000313" key="8">
    <source>
        <dbReference type="Proteomes" id="UP001185092"/>
    </source>
</evidence>
<keyword evidence="5" id="KW-0720">Serine protease</keyword>
<dbReference type="SUPFAM" id="SSF53474">
    <property type="entry name" value="alpha/beta-Hydrolases"/>
    <property type="match status" value="1"/>
</dbReference>
<evidence type="ECO:0000256" key="5">
    <source>
        <dbReference type="ARBA" id="ARBA00022825"/>
    </source>
</evidence>